<dbReference type="GO" id="GO:0005737">
    <property type="term" value="C:cytoplasm"/>
    <property type="evidence" value="ECO:0007669"/>
    <property type="project" value="TreeGrafter"/>
</dbReference>
<evidence type="ECO:0000256" key="6">
    <source>
        <dbReference type="ARBA" id="ARBA00022807"/>
    </source>
</evidence>
<dbReference type="Proteomes" id="UP000054776">
    <property type="component" value="Unassembled WGS sequence"/>
</dbReference>
<dbReference type="InterPro" id="IPR036959">
    <property type="entry name" value="Peptidase_C12_UCH_sf"/>
</dbReference>
<dbReference type="PRINTS" id="PR00707">
    <property type="entry name" value="UBCTHYDRLASE"/>
</dbReference>
<dbReference type="PROSITE" id="PS52048">
    <property type="entry name" value="UCH_DOMAIN"/>
    <property type="match status" value="1"/>
</dbReference>
<keyword evidence="6 7" id="KW-0788">Thiol protease</keyword>
<feature type="domain" description="UCH catalytic" evidence="9">
    <location>
        <begin position="56"/>
        <end position="287"/>
    </location>
</feature>
<evidence type="ECO:0000256" key="2">
    <source>
        <dbReference type="ARBA" id="ARBA00009326"/>
    </source>
</evidence>
<feature type="active site" description="Nucleophile" evidence="7">
    <location>
        <position position="149"/>
    </location>
</feature>
<reference evidence="10 11" key="1">
    <citation type="submission" date="2015-01" db="EMBL/GenBank/DDBJ databases">
        <title>Evolution of Trichinella species and genotypes.</title>
        <authorList>
            <person name="Korhonen P.K."/>
            <person name="Edoardo P."/>
            <person name="Giuseppe L.R."/>
            <person name="Gasser R.B."/>
        </authorList>
    </citation>
    <scope>NUCLEOTIDE SEQUENCE [LARGE SCALE GENOMIC DNA]</scope>
    <source>
        <strain evidence="10">ISS3</strain>
    </source>
</reference>
<dbReference type="PANTHER" id="PTHR10589">
    <property type="entry name" value="UBIQUITIN CARBOXYL-TERMINAL HYDROLASE"/>
    <property type="match status" value="1"/>
</dbReference>
<comment type="similarity">
    <text evidence="2 7 8">Belongs to the peptidase C12 family.</text>
</comment>
<evidence type="ECO:0000256" key="8">
    <source>
        <dbReference type="RuleBase" id="RU361215"/>
    </source>
</evidence>
<comment type="catalytic activity">
    <reaction evidence="1 7 8">
        <text>Thiol-dependent hydrolysis of ester, thioester, amide, peptide and isopeptide bonds formed by the C-terminal Gly of ubiquitin (a 76-residue protein attached to proteins as an intracellular targeting signal).</text>
        <dbReference type="EC" id="3.4.19.12"/>
    </reaction>
</comment>
<dbReference type="FunCoup" id="A0A0V1B9C3">
    <property type="interactions" value="798"/>
</dbReference>
<keyword evidence="4 7" id="KW-0833">Ubl conjugation pathway</keyword>
<proteinExistence type="inferred from homology"/>
<dbReference type="PROSITE" id="PS00140">
    <property type="entry name" value="UCH_1"/>
    <property type="match status" value="1"/>
</dbReference>
<keyword evidence="5 7" id="KW-0378">Hydrolase</keyword>
<comment type="caution">
    <text evidence="10">The sequence shown here is derived from an EMBL/GenBank/DDBJ whole genome shotgun (WGS) entry which is preliminary data.</text>
</comment>
<name>A0A0V1B9C3_TRISP</name>
<sequence length="288" mass="32619">MNDRKINNLPPTPLGTAAENRNAPLWRTFTIYITAIRMRPSLSLLNGMALMDDEVTCPPFESNPDIIASFVSDLTECERWKCADIFSLDVESEQYLPGKAVAIFLLYPMQTTAVMIIETQVERNGRSDSPEDEILKQVVFIKQKVKNSCGPVAIMHALSNVIKDETLATKTSWMHNFLKNSRYFTPDERGRYLSKDRMFNQLCQVYGNSGDSEPVESDANVPLHFVCYVEVDKRLYRLDGRKSGPEYLGPVAGDNFFATTMFHCKQFVDILLAEENSVEFNAMALCVI</sequence>
<evidence type="ECO:0000313" key="10">
    <source>
        <dbReference type="EMBL" id="KRY33554.1"/>
    </source>
</evidence>
<dbReference type="SUPFAM" id="SSF54001">
    <property type="entry name" value="Cysteine proteinases"/>
    <property type="match status" value="1"/>
</dbReference>
<dbReference type="InParanoid" id="A0A0V1B9C3"/>
<dbReference type="EC" id="3.4.19.12" evidence="8"/>
<dbReference type="EMBL" id="JYDH01000080">
    <property type="protein sequence ID" value="KRY33554.1"/>
    <property type="molecule type" value="Genomic_DNA"/>
</dbReference>
<dbReference type="GO" id="GO:0016579">
    <property type="term" value="P:protein deubiquitination"/>
    <property type="evidence" value="ECO:0007669"/>
    <property type="project" value="TreeGrafter"/>
</dbReference>
<evidence type="ECO:0000259" key="9">
    <source>
        <dbReference type="PROSITE" id="PS52048"/>
    </source>
</evidence>
<dbReference type="Pfam" id="PF01088">
    <property type="entry name" value="Peptidase_C12"/>
    <property type="match status" value="1"/>
</dbReference>
<accession>A0A0V1B9C3</accession>
<protein>
    <recommendedName>
        <fullName evidence="8">Ubiquitin carboxyl-terminal hydrolase</fullName>
        <ecNumber evidence="8">3.4.19.12</ecNumber>
    </recommendedName>
</protein>
<gene>
    <name evidence="10" type="primary">UCHL3</name>
    <name evidence="10" type="ORF">T01_3720</name>
</gene>
<evidence type="ECO:0000256" key="5">
    <source>
        <dbReference type="ARBA" id="ARBA00022801"/>
    </source>
</evidence>
<dbReference type="AlphaFoldDB" id="A0A0V1B9C3"/>
<dbReference type="InterPro" id="IPR038765">
    <property type="entry name" value="Papain-like_cys_pep_sf"/>
</dbReference>
<dbReference type="GO" id="GO:0004843">
    <property type="term" value="F:cysteine-type deubiquitinase activity"/>
    <property type="evidence" value="ECO:0007669"/>
    <property type="project" value="UniProtKB-UniRule"/>
</dbReference>
<dbReference type="OrthoDB" id="427186at2759"/>
<keyword evidence="3 7" id="KW-0645">Protease</keyword>
<evidence type="ECO:0000313" key="11">
    <source>
        <dbReference type="Proteomes" id="UP000054776"/>
    </source>
</evidence>
<dbReference type="SMR" id="A0A0V1B9C3"/>
<dbReference type="STRING" id="6334.A0A0V1B9C3"/>
<evidence type="ECO:0000256" key="1">
    <source>
        <dbReference type="ARBA" id="ARBA00000707"/>
    </source>
</evidence>
<evidence type="ECO:0000256" key="7">
    <source>
        <dbReference type="PROSITE-ProRule" id="PRU01393"/>
    </source>
</evidence>
<dbReference type="GO" id="GO:0006511">
    <property type="term" value="P:ubiquitin-dependent protein catabolic process"/>
    <property type="evidence" value="ECO:0007669"/>
    <property type="project" value="UniProtKB-UniRule"/>
</dbReference>
<feature type="active site" description="Proton donor" evidence="7">
    <location>
        <position position="224"/>
    </location>
</feature>
<dbReference type="Gene3D" id="3.40.532.10">
    <property type="entry name" value="Peptidase C12, ubiquitin carboxyl-terminal hydrolase"/>
    <property type="match status" value="1"/>
</dbReference>
<feature type="site" description="Important for enzyme activity" evidence="7">
    <location>
        <position position="239"/>
    </location>
</feature>
<evidence type="ECO:0000256" key="4">
    <source>
        <dbReference type="ARBA" id="ARBA00022786"/>
    </source>
</evidence>
<feature type="site" description="Transition state stabilizer" evidence="7">
    <location>
        <position position="143"/>
    </location>
</feature>
<evidence type="ECO:0000256" key="3">
    <source>
        <dbReference type="ARBA" id="ARBA00022670"/>
    </source>
</evidence>
<dbReference type="PANTHER" id="PTHR10589:SF17">
    <property type="entry name" value="UBIQUITIN CARBOXYL-TERMINAL HYDROLASE"/>
    <property type="match status" value="1"/>
</dbReference>
<dbReference type="InterPro" id="IPR057254">
    <property type="entry name" value="UCH_AS"/>
</dbReference>
<organism evidence="10 11">
    <name type="scientific">Trichinella spiralis</name>
    <name type="common">Trichina worm</name>
    <dbReference type="NCBI Taxonomy" id="6334"/>
    <lineage>
        <taxon>Eukaryota</taxon>
        <taxon>Metazoa</taxon>
        <taxon>Ecdysozoa</taxon>
        <taxon>Nematoda</taxon>
        <taxon>Enoplea</taxon>
        <taxon>Dorylaimia</taxon>
        <taxon>Trichinellida</taxon>
        <taxon>Trichinellidae</taxon>
        <taxon>Trichinella</taxon>
    </lineage>
</organism>
<dbReference type="InterPro" id="IPR001578">
    <property type="entry name" value="Peptidase_C12_UCH"/>
</dbReference>
<keyword evidence="11" id="KW-1185">Reference proteome</keyword>